<dbReference type="STRING" id="354355.SAMN05660816_03121"/>
<evidence type="ECO:0000313" key="2">
    <source>
        <dbReference type="Proteomes" id="UP000192610"/>
    </source>
</evidence>
<reference evidence="2" key="1">
    <citation type="submission" date="2016-04" db="EMBL/GenBank/DDBJ databases">
        <authorList>
            <person name="Chen L."/>
            <person name="Zhuang W."/>
            <person name="Wang G."/>
        </authorList>
    </citation>
    <scope>NUCLEOTIDE SEQUENCE [LARGE SCALE GENOMIC DNA]</scope>
    <source>
        <strain evidence="2">17621</strain>
    </source>
</reference>
<dbReference type="AlphaFoldDB" id="A0A1V9EA05"/>
<dbReference type="PROSITE" id="PS51257">
    <property type="entry name" value="PROKAR_LIPOPROTEIN"/>
    <property type="match status" value="1"/>
</dbReference>
<keyword evidence="2" id="KW-1185">Reference proteome</keyword>
<comment type="caution">
    <text evidence="1">The sequence shown here is derived from an EMBL/GenBank/DDBJ whole genome shotgun (WGS) entry which is preliminary data.</text>
</comment>
<protein>
    <recommendedName>
        <fullName evidence="3">Xylosidase</fullName>
    </recommendedName>
</protein>
<proteinExistence type="predicted"/>
<dbReference type="CDD" id="cd11576">
    <property type="entry name" value="GH99_GH71_like_2"/>
    <property type="match status" value="1"/>
</dbReference>
<evidence type="ECO:0000313" key="1">
    <source>
        <dbReference type="EMBL" id="OQP42921.1"/>
    </source>
</evidence>
<accession>A0A1V9EA05</accession>
<dbReference type="OrthoDB" id="9783748at2"/>
<sequence length="565" mass="61835">MKKKHLLLAAVFIAGGCAKKVITETALPATEEKAKVELLSPPGDVVGKLTVGYQGWFAAAGDGSPYNSWQHQNFETWPELAEYTNSYAPVPFYQDGVLQSPYSGNLGNGRPAKMFSSYDQQVANTHCLWMQQNGIDCIALQRFGSSIVVGSVKKAQFDGIATMMENSAQTYGRKFYIMYDCKATDPIDIDWTNTLTGTLNLTASPNYAKQNGKPVVCFWGVGFSGRGAAADWVSKINWFKAQGCYVIIGSVANFTTDTAYVTAYEATDMIMPWWVGKRGNFQTSYTSDLAWCSARDIDYQGCVYAGFAFSNNSGQTVKPRNEIPRLHGDFMWQMFAGIRNTGVQSAYVAMFDEAQEATSIFKCAETNADIPAGKYFLTLDADGVQVSSDFYLRLVNNGQKMMKGLIPYQATHSTKFTISPDRCDATTGWVSANTLSVNTTDFKEGAGSLQSVGSGTDEFKKVLTPYNTGATAASGYLRFWYYVSDVSQLGTSNQIEIGSGGANDINEYNWNIGTLVNGWNLITKTFASAGTTGGTPNLNAINWFRIYHAKTGAVTTRLDRIEIIP</sequence>
<gene>
    <name evidence="1" type="ORF">A4H97_12270</name>
</gene>
<evidence type="ECO:0008006" key="3">
    <source>
        <dbReference type="Google" id="ProtNLM"/>
    </source>
</evidence>
<name>A0A1V9EA05_9BACT</name>
<organism evidence="1 2">
    <name type="scientific">Niastella yeongjuensis</name>
    <dbReference type="NCBI Taxonomy" id="354355"/>
    <lineage>
        <taxon>Bacteria</taxon>
        <taxon>Pseudomonadati</taxon>
        <taxon>Bacteroidota</taxon>
        <taxon>Chitinophagia</taxon>
        <taxon>Chitinophagales</taxon>
        <taxon>Chitinophagaceae</taxon>
        <taxon>Niastella</taxon>
    </lineage>
</organism>
<dbReference type="Gene3D" id="3.20.20.80">
    <property type="entry name" value="Glycosidases"/>
    <property type="match status" value="1"/>
</dbReference>
<dbReference type="RefSeq" id="WP_081203334.1">
    <property type="nucleotide sequence ID" value="NZ_FOCZ01000005.1"/>
</dbReference>
<dbReference type="Proteomes" id="UP000192610">
    <property type="component" value="Unassembled WGS sequence"/>
</dbReference>
<dbReference type="EMBL" id="LVXG01000056">
    <property type="protein sequence ID" value="OQP42921.1"/>
    <property type="molecule type" value="Genomic_DNA"/>
</dbReference>